<evidence type="ECO:0000256" key="4">
    <source>
        <dbReference type="ARBA" id="ARBA00022729"/>
    </source>
</evidence>
<keyword evidence="6" id="KW-0472">Membrane</keyword>
<dbReference type="GO" id="GO:0005576">
    <property type="term" value="C:extracellular region"/>
    <property type="evidence" value="ECO:0007669"/>
    <property type="project" value="UniProtKB-SubCell"/>
</dbReference>
<dbReference type="Proteomes" id="UP001175271">
    <property type="component" value="Unassembled WGS sequence"/>
</dbReference>
<evidence type="ECO:0000256" key="5">
    <source>
        <dbReference type="SAM" id="MobiDB-lite"/>
    </source>
</evidence>
<gene>
    <name evidence="7" type="ORF">QR680_017034</name>
</gene>
<keyword evidence="4" id="KW-0732">Signal</keyword>
<evidence type="ECO:0000256" key="3">
    <source>
        <dbReference type="ARBA" id="ARBA00022525"/>
    </source>
</evidence>
<evidence type="ECO:0008006" key="9">
    <source>
        <dbReference type="Google" id="ProtNLM"/>
    </source>
</evidence>
<keyword evidence="6" id="KW-0812">Transmembrane</keyword>
<evidence type="ECO:0000256" key="6">
    <source>
        <dbReference type="SAM" id="Phobius"/>
    </source>
</evidence>
<dbReference type="EMBL" id="JAUCMV010000004">
    <property type="protein sequence ID" value="KAK0403619.1"/>
    <property type="molecule type" value="Genomic_DNA"/>
</dbReference>
<comment type="caution">
    <text evidence="7">The sequence shown here is derived from an EMBL/GenBank/DDBJ whole genome shotgun (WGS) entry which is preliminary data.</text>
</comment>
<feature type="transmembrane region" description="Helical" evidence="6">
    <location>
        <begin position="107"/>
        <end position="124"/>
    </location>
</feature>
<dbReference type="GO" id="GO:0009986">
    <property type="term" value="C:cell surface"/>
    <property type="evidence" value="ECO:0007669"/>
    <property type="project" value="InterPro"/>
</dbReference>
<protein>
    <recommendedName>
        <fullName evidence="9">Transthyretin-like family protein</fullName>
    </recommendedName>
</protein>
<dbReference type="PANTHER" id="PTHR21700">
    <property type="entry name" value="TRANSTHYRETIN-LIKE FAMILY PROTEIN-RELATED"/>
    <property type="match status" value="1"/>
</dbReference>
<reference evidence="7" key="1">
    <citation type="submission" date="2023-06" db="EMBL/GenBank/DDBJ databases">
        <title>Genomic analysis of the entomopathogenic nematode Steinernema hermaphroditum.</title>
        <authorList>
            <person name="Schwarz E.M."/>
            <person name="Heppert J.K."/>
            <person name="Baniya A."/>
            <person name="Schwartz H.T."/>
            <person name="Tan C.-H."/>
            <person name="Antoshechkin I."/>
            <person name="Sternberg P.W."/>
            <person name="Goodrich-Blair H."/>
            <person name="Dillman A.R."/>
        </authorList>
    </citation>
    <scope>NUCLEOTIDE SEQUENCE</scope>
    <source>
        <strain evidence="7">PS9179</strain>
        <tissue evidence="7">Whole animal</tissue>
    </source>
</reference>
<evidence type="ECO:0000313" key="7">
    <source>
        <dbReference type="EMBL" id="KAK0403619.1"/>
    </source>
</evidence>
<dbReference type="PANTHER" id="PTHR21700:SF112">
    <property type="entry name" value="TRANSTHYRETIN-RELATED FAMILY DOMAIN"/>
    <property type="match status" value="1"/>
</dbReference>
<dbReference type="Gene3D" id="2.60.40.3330">
    <property type="match status" value="1"/>
</dbReference>
<dbReference type="InterPro" id="IPR001534">
    <property type="entry name" value="Transthyretin-like"/>
</dbReference>
<comment type="similarity">
    <text evidence="2">Belongs to the nematode transthyretin-like family.</text>
</comment>
<feature type="compositionally biased region" description="Low complexity" evidence="5">
    <location>
        <begin position="18"/>
        <end position="29"/>
    </location>
</feature>
<evidence type="ECO:0000256" key="1">
    <source>
        <dbReference type="ARBA" id="ARBA00004613"/>
    </source>
</evidence>
<evidence type="ECO:0000313" key="8">
    <source>
        <dbReference type="Proteomes" id="UP001175271"/>
    </source>
</evidence>
<keyword evidence="8" id="KW-1185">Reference proteome</keyword>
<comment type="subcellular location">
    <subcellularLocation>
        <location evidence="1">Secreted</location>
    </subcellularLocation>
</comment>
<keyword evidence="6" id="KW-1133">Transmembrane helix</keyword>
<dbReference type="AlphaFoldDB" id="A0AA39HE19"/>
<feature type="region of interest" description="Disordered" evidence="5">
    <location>
        <begin position="16"/>
        <end position="43"/>
    </location>
</feature>
<dbReference type="InterPro" id="IPR038479">
    <property type="entry name" value="Transthyretin-like_sf"/>
</dbReference>
<dbReference type="Pfam" id="PF01060">
    <property type="entry name" value="TTR-52"/>
    <property type="match status" value="1"/>
</dbReference>
<name>A0AA39HE19_9BILA</name>
<sequence>MTKKSCFMASYTSAPKHSVSPLSQLTSLPSSPPPPQIPGRRFPTEKEVARRGPFYVTNLLIAQLRSTQRWKVFSVCAARRAEKKTGGEQTSPPKDDKFDLRQTKMKVLLLIVALFGVSIAFRQQSVGIRGRLLCGTKPLADTQIKLWNKNKLGTDDQLAAGKTDAQGNFELSGGVGSVFEMNVHFKVYHDCDDGIKPCQRKVDLGVPSEYVTRSEKVNKWFEAGTMNMEFKFPDEERSCIN</sequence>
<accession>A0AA39HE19</accession>
<proteinExistence type="inferred from homology"/>
<organism evidence="7 8">
    <name type="scientific">Steinernema hermaphroditum</name>
    <dbReference type="NCBI Taxonomy" id="289476"/>
    <lineage>
        <taxon>Eukaryota</taxon>
        <taxon>Metazoa</taxon>
        <taxon>Ecdysozoa</taxon>
        <taxon>Nematoda</taxon>
        <taxon>Chromadorea</taxon>
        <taxon>Rhabditida</taxon>
        <taxon>Tylenchina</taxon>
        <taxon>Panagrolaimomorpha</taxon>
        <taxon>Strongyloidoidea</taxon>
        <taxon>Steinernematidae</taxon>
        <taxon>Steinernema</taxon>
    </lineage>
</organism>
<keyword evidence="3" id="KW-0964">Secreted</keyword>
<evidence type="ECO:0000256" key="2">
    <source>
        <dbReference type="ARBA" id="ARBA00010112"/>
    </source>
</evidence>